<name>A0A382GPM0_9ZZZZ</name>
<proteinExistence type="predicted"/>
<feature type="non-terminal residue" evidence="1">
    <location>
        <position position="1"/>
    </location>
</feature>
<dbReference type="EMBL" id="UINC01056564">
    <property type="protein sequence ID" value="SVB76745.1"/>
    <property type="molecule type" value="Genomic_DNA"/>
</dbReference>
<accession>A0A382GPM0</accession>
<protein>
    <submittedName>
        <fullName evidence="1">Uncharacterized protein</fullName>
    </submittedName>
</protein>
<dbReference type="AlphaFoldDB" id="A0A382GPM0"/>
<sequence length="79" mass="8656">LTTGTLIGAGSNLFGGVMPPSVLPPFSWGSGPDLHDYRWPEFLNTAEQVVARRQQKLTPGMHRILLKAWQKATTGRPAE</sequence>
<reference evidence="1" key="1">
    <citation type="submission" date="2018-05" db="EMBL/GenBank/DDBJ databases">
        <authorList>
            <person name="Lanie J.A."/>
            <person name="Ng W.-L."/>
            <person name="Kazmierczak K.M."/>
            <person name="Andrzejewski T.M."/>
            <person name="Davidsen T.M."/>
            <person name="Wayne K.J."/>
            <person name="Tettelin H."/>
            <person name="Glass J.I."/>
            <person name="Rusch D."/>
            <person name="Podicherti R."/>
            <person name="Tsui H.-C.T."/>
            <person name="Winkler M.E."/>
        </authorList>
    </citation>
    <scope>NUCLEOTIDE SEQUENCE</scope>
</reference>
<evidence type="ECO:0000313" key="1">
    <source>
        <dbReference type="EMBL" id="SVB76745.1"/>
    </source>
</evidence>
<gene>
    <name evidence="1" type="ORF">METZ01_LOCUS229599</name>
</gene>
<organism evidence="1">
    <name type="scientific">marine metagenome</name>
    <dbReference type="NCBI Taxonomy" id="408172"/>
    <lineage>
        <taxon>unclassified sequences</taxon>
        <taxon>metagenomes</taxon>
        <taxon>ecological metagenomes</taxon>
    </lineage>
</organism>